<feature type="compositionally biased region" description="Polar residues" evidence="1">
    <location>
        <begin position="73"/>
        <end position="89"/>
    </location>
</feature>
<sequence>MAPLDSPHLEGNGKHSLISESNQTKLDAACRLTFRRTHTEPVNHRPARSLSPVWSRAPGNDWNNDSPGCKRSSVGSHTSKPTSESTGSPQGCVLSPLLFLLLTHNRTATFKPNHITQLLMIRPGGGVSSAVGMKRHTRWRWSS</sequence>
<feature type="region of interest" description="Disordered" evidence="1">
    <location>
        <begin position="35"/>
        <end position="89"/>
    </location>
</feature>
<reference evidence="2" key="1">
    <citation type="submission" date="2020-03" db="EMBL/GenBank/DDBJ databases">
        <authorList>
            <person name="Weist P."/>
        </authorList>
    </citation>
    <scope>NUCLEOTIDE SEQUENCE</scope>
</reference>
<evidence type="ECO:0000256" key="1">
    <source>
        <dbReference type="SAM" id="MobiDB-lite"/>
    </source>
</evidence>
<dbReference type="AlphaFoldDB" id="A0A9N7VHQ9"/>
<comment type="caution">
    <text evidence="2">The sequence shown here is derived from an EMBL/GenBank/DDBJ whole genome shotgun (WGS) entry which is preliminary data.</text>
</comment>
<feature type="region of interest" description="Disordered" evidence="1">
    <location>
        <begin position="1"/>
        <end position="22"/>
    </location>
</feature>
<gene>
    <name evidence="2" type="ORF">PLEPLA_LOCUS40772</name>
</gene>
<keyword evidence="3" id="KW-1185">Reference proteome</keyword>
<dbReference type="EMBL" id="CADEAL010004153">
    <property type="protein sequence ID" value="CAB1453022.1"/>
    <property type="molecule type" value="Genomic_DNA"/>
</dbReference>
<name>A0A9N7VHQ9_PLEPL</name>
<evidence type="ECO:0000313" key="3">
    <source>
        <dbReference type="Proteomes" id="UP001153269"/>
    </source>
</evidence>
<proteinExistence type="predicted"/>
<accession>A0A9N7VHQ9</accession>
<organism evidence="2 3">
    <name type="scientific">Pleuronectes platessa</name>
    <name type="common">European plaice</name>
    <dbReference type="NCBI Taxonomy" id="8262"/>
    <lineage>
        <taxon>Eukaryota</taxon>
        <taxon>Metazoa</taxon>
        <taxon>Chordata</taxon>
        <taxon>Craniata</taxon>
        <taxon>Vertebrata</taxon>
        <taxon>Euteleostomi</taxon>
        <taxon>Actinopterygii</taxon>
        <taxon>Neopterygii</taxon>
        <taxon>Teleostei</taxon>
        <taxon>Neoteleostei</taxon>
        <taxon>Acanthomorphata</taxon>
        <taxon>Carangaria</taxon>
        <taxon>Pleuronectiformes</taxon>
        <taxon>Pleuronectoidei</taxon>
        <taxon>Pleuronectidae</taxon>
        <taxon>Pleuronectes</taxon>
    </lineage>
</organism>
<evidence type="ECO:0000313" key="2">
    <source>
        <dbReference type="EMBL" id="CAB1453022.1"/>
    </source>
</evidence>
<dbReference type="Proteomes" id="UP001153269">
    <property type="component" value="Unassembled WGS sequence"/>
</dbReference>
<protein>
    <submittedName>
        <fullName evidence="2">Uncharacterized protein</fullName>
    </submittedName>
</protein>